<dbReference type="PANTHER" id="PTHR33823">
    <property type="entry name" value="RNA POLYMERASE-BINDING TRANSCRIPTION FACTOR DKSA-RELATED"/>
    <property type="match status" value="1"/>
</dbReference>
<dbReference type="RefSeq" id="WP_406769194.1">
    <property type="nucleotide sequence ID" value="NZ_JBJHZZ010000003.1"/>
</dbReference>
<keyword evidence="1" id="KW-0479">Metal-binding</keyword>
<dbReference type="InterPro" id="IPR000962">
    <property type="entry name" value="Znf_DskA_TraR"/>
</dbReference>
<dbReference type="PROSITE" id="PS51128">
    <property type="entry name" value="ZF_DKSA_2"/>
    <property type="match status" value="1"/>
</dbReference>
<evidence type="ECO:0000256" key="4">
    <source>
        <dbReference type="PROSITE-ProRule" id="PRU00510"/>
    </source>
</evidence>
<dbReference type="Pfam" id="PF01258">
    <property type="entry name" value="zf-dskA_traR"/>
    <property type="match status" value="1"/>
</dbReference>
<dbReference type="SUPFAM" id="SSF109635">
    <property type="entry name" value="DnaK suppressor protein DksA, alpha-hairpin domain"/>
    <property type="match status" value="1"/>
</dbReference>
<keyword evidence="3" id="KW-0862">Zinc</keyword>
<gene>
    <name evidence="6" type="ORF">ACJDUG_07055</name>
</gene>
<dbReference type="SUPFAM" id="SSF57716">
    <property type="entry name" value="Glucocorticoid receptor-like (DNA-binding domain)"/>
    <property type="match status" value="1"/>
</dbReference>
<dbReference type="InterPro" id="IPR014240">
    <property type="entry name" value="YteA"/>
</dbReference>
<evidence type="ECO:0000313" key="6">
    <source>
        <dbReference type="EMBL" id="MFL0246724.1"/>
    </source>
</evidence>
<protein>
    <submittedName>
        <fullName evidence="6">TraR/DksA C4-type zinc finger protein</fullName>
    </submittedName>
</protein>
<dbReference type="InterPro" id="IPR037187">
    <property type="entry name" value="DnaK_N"/>
</dbReference>
<proteinExistence type="predicted"/>
<evidence type="ECO:0000256" key="1">
    <source>
        <dbReference type="ARBA" id="ARBA00022723"/>
    </source>
</evidence>
<dbReference type="PANTHER" id="PTHR33823:SF4">
    <property type="entry name" value="GENERAL STRESS PROTEIN 16O"/>
    <property type="match status" value="1"/>
</dbReference>
<sequence length="208" mass="24411">MNKDRLKFFRNRLLKEKEDVLEFIKQMEGNETFNSSEEFSSELSELSIYDNHPSDVATELYDAEKGRALKEHEISLIGKIEDSLRSVENGSYGICKMCGREISEERLEFIPYTEFCVSCQEKNANLKPREKNNRAIEEDVLGKPFGYGFNDFDETYNQVGYDAEDSYQDVQSNEWRENVDYEYMNDDQDFVEPIEKVSNDQYKSQLPD</sequence>
<dbReference type="NCBIfam" id="TIGR02890">
    <property type="entry name" value="bacill_yteA"/>
    <property type="match status" value="1"/>
</dbReference>
<comment type="caution">
    <text evidence="6">The sequence shown here is derived from an EMBL/GenBank/DDBJ whole genome shotgun (WGS) entry which is preliminary data.</text>
</comment>
<feature type="zinc finger region" description="dksA C4-type" evidence="4">
    <location>
        <begin position="95"/>
        <end position="119"/>
    </location>
</feature>
<dbReference type="Gene3D" id="1.20.120.910">
    <property type="entry name" value="DksA, coiled-coil domain"/>
    <property type="match status" value="1"/>
</dbReference>
<organism evidence="6 7">
    <name type="scientific">Candidatus Clostridium stratigraminis</name>
    <dbReference type="NCBI Taxonomy" id="3381661"/>
    <lineage>
        <taxon>Bacteria</taxon>
        <taxon>Bacillati</taxon>
        <taxon>Bacillota</taxon>
        <taxon>Clostridia</taxon>
        <taxon>Eubacteriales</taxon>
        <taxon>Clostridiaceae</taxon>
        <taxon>Clostridium</taxon>
    </lineage>
</organism>
<evidence type="ECO:0000313" key="7">
    <source>
        <dbReference type="Proteomes" id="UP001623591"/>
    </source>
</evidence>
<reference evidence="6 7" key="1">
    <citation type="submission" date="2024-11" db="EMBL/GenBank/DDBJ databases">
        <authorList>
            <person name="Heng Y.C."/>
            <person name="Lim A.C.H."/>
            <person name="Lee J.K.Y."/>
            <person name="Kittelmann S."/>
        </authorList>
    </citation>
    <scope>NUCLEOTIDE SEQUENCE [LARGE SCALE GENOMIC DNA]</scope>
    <source>
        <strain evidence="6 7">WILCCON 0185</strain>
    </source>
</reference>
<name>A0ABW8T2H0_9CLOT</name>
<dbReference type="EMBL" id="JBJHZZ010000003">
    <property type="protein sequence ID" value="MFL0246724.1"/>
    <property type="molecule type" value="Genomic_DNA"/>
</dbReference>
<keyword evidence="7" id="KW-1185">Reference proteome</keyword>
<dbReference type="Proteomes" id="UP001623591">
    <property type="component" value="Unassembled WGS sequence"/>
</dbReference>
<evidence type="ECO:0000256" key="3">
    <source>
        <dbReference type="ARBA" id="ARBA00022833"/>
    </source>
</evidence>
<feature type="domain" description="Zinc finger DksA/TraR C4-type" evidence="5">
    <location>
        <begin position="90"/>
        <end position="122"/>
    </location>
</feature>
<accession>A0ABW8T2H0</accession>
<evidence type="ECO:0000256" key="2">
    <source>
        <dbReference type="ARBA" id="ARBA00022771"/>
    </source>
</evidence>
<keyword evidence="2" id="KW-0863">Zinc-finger</keyword>
<evidence type="ECO:0000259" key="5">
    <source>
        <dbReference type="Pfam" id="PF01258"/>
    </source>
</evidence>